<evidence type="ECO:0000313" key="3">
    <source>
        <dbReference type="Proteomes" id="UP000193553"/>
    </source>
</evidence>
<sequence length="60" mass="6524">MHALAKENNGQVAKLHNTSVKMIERHYAKYIAAALEDLARVAVLPLVPRSGGNVLMGKRA</sequence>
<dbReference type="Proteomes" id="UP000193884">
    <property type="component" value="Unassembled WGS sequence"/>
</dbReference>
<evidence type="ECO:0000313" key="2">
    <source>
        <dbReference type="EMBL" id="OSJ20668.1"/>
    </source>
</evidence>
<dbReference type="Proteomes" id="UP000193553">
    <property type="component" value="Unassembled WGS sequence"/>
</dbReference>
<organism evidence="1 3">
    <name type="scientific">Bradyrhizobium canariense</name>
    <dbReference type="NCBI Taxonomy" id="255045"/>
    <lineage>
        <taxon>Bacteria</taxon>
        <taxon>Pseudomonadati</taxon>
        <taxon>Pseudomonadota</taxon>
        <taxon>Alphaproteobacteria</taxon>
        <taxon>Hyphomicrobiales</taxon>
        <taxon>Nitrobacteraceae</taxon>
        <taxon>Bradyrhizobium</taxon>
    </lineage>
</organism>
<name>A0A1X3FEE2_9BRAD</name>
<keyword evidence="4" id="KW-1185">Reference proteome</keyword>
<reference evidence="3 4" key="1">
    <citation type="submission" date="2017-03" db="EMBL/GenBank/DDBJ databases">
        <title>Whole genome sequences of fourteen strains of Bradyrhizobium canariense and one strain of Bradyrhizobium japonicum isolated from Lupinus (Papilionoideae: Genisteae) species in Algeria.</title>
        <authorList>
            <person name="Crovadore J."/>
            <person name="Chekireb D."/>
            <person name="Brachmann A."/>
            <person name="Chablais R."/>
            <person name="Cochard B."/>
            <person name="Lefort F."/>
        </authorList>
    </citation>
    <scope>NUCLEOTIDE SEQUENCE [LARGE SCALE GENOMIC DNA]</scope>
    <source>
        <strain evidence="1 3">UBMA195</strain>
        <strain evidence="2 4">UBMAN05</strain>
    </source>
</reference>
<comment type="caution">
    <text evidence="1">The sequence shown here is derived from an EMBL/GenBank/DDBJ whole genome shotgun (WGS) entry which is preliminary data.</text>
</comment>
<gene>
    <name evidence="2" type="ORF">BST63_39750</name>
    <name evidence="1" type="ORF">BSZ18_30815</name>
</gene>
<accession>A0A1X3FEE2</accession>
<protein>
    <submittedName>
        <fullName evidence="1">Uncharacterized protein</fullName>
    </submittedName>
</protein>
<dbReference type="EMBL" id="NAFI01000186">
    <property type="protein sequence ID" value="OSJ03704.1"/>
    <property type="molecule type" value="Genomic_DNA"/>
</dbReference>
<proteinExistence type="predicted"/>
<dbReference type="EMBL" id="NAFK01000178">
    <property type="protein sequence ID" value="OSJ20668.1"/>
    <property type="molecule type" value="Genomic_DNA"/>
</dbReference>
<evidence type="ECO:0000313" key="4">
    <source>
        <dbReference type="Proteomes" id="UP000193884"/>
    </source>
</evidence>
<dbReference type="AlphaFoldDB" id="A0A1X3FEE2"/>
<evidence type="ECO:0000313" key="1">
    <source>
        <dbReference type="EMBL" id="OSJ03704.1"/>
    </source>
</evidence>